<dbReference type="PANTHER" id="PTHR30163:SF8">
    <property type="entry name" value="LYTIC MUREIN TRANSGLYCOSYLASE"/>
    <property type="match status" value="1"/>
</dbReference>
<gene>
    <name evidence="4" type="ORF">KUH32_07835</name>
</gene>
<evidence type="ECO:0000259" key="2">
    <source>
        <dbReference type="Pfam" id="PF01471"/>
    </source>
</evidence>
<dbReference type="PANTHER" id="PTHR30163">
    <property type="entry name" value="MEMBRANE-BOUND LYTIC MUREIN TRANSGLYCOSYLASE B"/>
    <property type="match status" value="1"/>
</dbReference>
<proteinExistence type="predicted"/>
<keyword evidence="1" id="KW-0732">Signal</keyword>
<dbReference type="RefSeq" id="WP_217777478.1">
    <property type="nucleotide sequence ID" value="NZ_JAHRWL010000001.1"/>
</dbReference>
<dbReference type="CDD" id="cd13399">
    <property type="entry name" value="Slt35-like"/>
    <property type="match status" value="1"/>
</dbReference>
<comment type="caution">
    <text evidence="4">The sequence shown here is derived from an EMBL/GenBank/DDBJ whole genome shotgun (WGS) entry which is preliminary data.</text>
</comment>
<keyword evidence="5" id="KW-1185">Reference proteome</keyword>
<evidence type="ECO:0000259" key="3">
    <source>
        <dbReference type="Pfam" id="PF13406"/>
    </source>
</evidence>
<evidence type="ECO:0000313" key="4">
    <source>
        <dbReference type="EMBL" id="MBV2359680.1"/>
    </source>
</evidence>
<dbReference type="InterPro" id="IPR002477">
    <property type="entry name" value="Peptidoglycan-bd-like"/>
</dbReference>
<dbReference type="InterPro" id="IPR031304">
    <property type="entry name" value="SLT_2"/>
</dbReference>
<protein>
    <submittedName>
        <fullName evidence="4">Lytic murein transglycosylase</fullName>
    </submittedName>
</protein>
<feature type="signal peptide" evidence="1">
    <location>
        <begin position="1"/>
        <end position="21"/>
    </location>
</feature>
<dbReference type="Proteomes" id="UP001166293">
    <property type="component" value="Unassembled WGS sequence"/>
</dbReference>
<organism evidence="4 5">
    <name type="scientific">Thalassococcus arenae</name>
    <dbReference type="NCBI Taxonomy" id="2851652"/>
    <lineage>
        <taxon>Bacteria</taxon>
        <taxon>Pseudomonadati</taxon>
        <taxon>Pseudomonadota</taxon>
        <taxon>Alphaproteobacteria</taxon>
        <taxon>Rhodobacterales</taxon>
        <taxon>Roseobacteraceae</taxon>
        <taxon>Thalassococcus</taxon>
    </lineage>
</organism>
<name>A0ABS6N6N4_9RHOB</name>
<dbReference type="Pfam" id="PF01471">
    <property type="entry name" value="PG_binding_1"/>
    <property type="match status" value="1"/>
</dbReference>
<dbReference type="InterPro" id="IPR011970">
    <property type="entry name" value="MltB_2"/>
</dbReference>
<dbReference type="NCBIfam" id="TIGR02283">
    <property type="entry name" value="MltB_2"/>
    <property type="match status" value="1"/>
</dbReference>
<dbReference type="EMBL" id="JAHRWL010000001">
    <property type="protein sequence ID" value="MBV2359680.1"/>
    <property type="molecule type" value="Genomic_DNA"/>
</dbReference>
<feature type="chain" id="PRO_5046032665" evidence="1">
    <location>
        <begin position="22"/>
        <end position="451"/>
    </location>
</feature>
<evidence type="ECO:0000313" key="5">
    <source>
        <dbReference type="Proteomes" id="UP001166293"/>
    </source>
</evidence>
<sequence>MVTTRLTGAIAALLVSAPALAGAVELSLRPVARPAAVLSVAATDTVTPTTVVAPANSLRPFKRPQAASSTEIGQVSAATQAGFERWIAEFRPKALNRGIGAATFDRAFRNVRYDPEVIERDRNQSEFTKTIWTYLETAASDARIRNGQAALRRHGALLDRIEAQYGVDKEIVVAIWGLESAYGTFKGSKPVIQSMATLAYDGRRRSFFEGQLYAALKILDQGHTAPEAMKGSWAGAMGHTQFMPTSFQSLAVDHTGDGRRDIWGDDPADALASTANYLAKNGWRKGLPWGVEVRLPEGFDYAQANRGIERMPSVWAQRGVLGIDGQPVRDYGVASVLLPAGHEGAAFLVFRNFAVIERYNTADAYVIGVGHLADRIKGGGPIRSGWPTQDRALTLDERMELQRRLTARGFDTRGIDGKIGPLTIDAVRGFQRSLGLPPDGYASPRLLNRLR</sequence>
<feature type="domain" description="Transglycosylase SLT" evidence="3">
    <location>
        <begin position="83"/>
        <end position="374"/>
    </location>
</feature>
<reference evidence="4" key="1">
    <citation type="submission" date="2021-06" db="EMBL/GenBank/DDBJ databases">
        <title>Thalassococcus sp. CAU 1522 isolated from sea sand, Republic of Korea.</title>
        <authorList>
            <person name="Kim W."/>
        </authorList>
    </citation>
    <scope>NUCLEOTIDE SEQUENCE</scope>
    <source>
        <strain evidence="4">CAU 1522</strain>
    </source>
</reference>
<accession>A0ABS6N6N4</accession>
<evidence type="ECO:0000256" key="1">
    <source>
        <dbReference type="SAM" id="SignalP"/>
    </source>
</evidence>
<dbReference type="InterPro" id="IPR043426">
    <property type="entry name" value="MltB-like"/>
</dbReference>
<dbReference type="Pfam" id="PF13406">
    <property type="entry name" value="SLT_2"/>
    <property type="match status" value="1"/>
</dbReference>
<feature type="domain" description="Peptidoglycan binding-like" evidence="2">
    <location>
        <begin position="396"/>
        <end position="450"/>
    </location>
</feature>